<feature type="non-terminal residue" evidence="1">
    <location>
        <position position="1"/>
    </location>
</feature>
<reference evidence="1" key="1">
    <citation type="submission" date="2021-02" db="EMBL/GenBank/DDBJ databases">
        <authorList>
            <person name="Nowell W R."/>
        </authorList>
    </citation>
    <scope>NUCLEOTIDE SEQUENCE</scope>
</reference>
<protein>
    <submittedName>
        <fullName evidence="1">Uncharacterized protein</fullName>
    </submittedName>
</protein>
<dbReference type="AlphaFoldDB" id="A0A820PD27"/>
<comment type="caution">
    <text evidence="1">The sequence shown here is derived from an EMBL/GenBank/DDBJ whole genome shotgun (WGS) entry which is preliminary data.</text>
</comment>
<sequence>MDKLELAHFHGLPKVHKVGIPLRPIIAGIHAPATLTSKFLNNLLAPIYLKVARETTFIHSIDVIKQFET</sequence>
<evidence type="ECO:0000313" key="2">
    <source>
        <dbReference type="Proteomes" id="UP000663844"/>
    </source>
</evidence>
<proteinExistence type="predicted"/>
<gene>
    <name evidence="1" type="ORF">OXD698_LOCUS51551</name>
</gene>
<dbReference type="Proteomes" id="UP000663844">
    <property type="component" value="Unassembled WGS sequence"/>
</dbReference>
<dbReference type="EMBL" id="CAJOAZ010026627">
    <property type="protein sequence ID" value="CAF4402751.1"/>
    <property type="molecule type" value="Genomic_DNA"/>
</dbReference>
<evidence type="ECO:0000313" key="1">
    <source>
        <dbReference type="EMBL" id="CAF4402751.1"/>
    </source>
</evidence>
<organism evidence="1 2">
    <name type="scientific">Adineta steineri</name>
    <dbReference type="NCBI Taxonomy" id="433720"/>
    <lineage>
        <taxon>Eukaryota</taxon>
        <taxon>Metazoa</taxon>
        <taxon>Spiralia</taxon>
        <taxon>Gnathifera</taxon>
        <taxon>Rotifera</taxon>
        <taxon>Eurotatoria</taxon>
        <taxon>Bdelloidea</taxon>
        <taxon>Adinetida</taxon>
        <taxon>Adinetidae</taxon>
        <taxon>Adineta</taxon>
    </lineage>
</organism>
<name>A0A820PD27_9BILA</name>
<accession>A0A820PD27</accession>